<dbReference type="AlphaFoldDB" id="A0A368EIC2"/>
<evidence type="ECO:0000313" key="2">
    <source>
        <dbReference type="Proteomes" id="UP000252289"/>
    </source>
</evidence>
<organism evidence="1 2">
    <name type="scientific">PS1 clade bacterium</name>
    <dbReference type="NCBI Taxonomy" id="2175152"/>
    <lineage>
        <taxon>Bacteria</taxon>
        <taxon>Pseudomonadati</taxon>
        <taxon>Pseudomonadota</taxon>
        <taxon>Alphaproteobacteria</taxon>
        <taxon>PS1 clade</taxon>
    </lineage>
</organism>
<evidence type="ECO:0000313" key="1">
    <source>
        <dbReference type="EMBL" id="RCL84003.1"/>
    </source>
</evidence>
<name>A0A368EIC2_9PROT</name>
<protein>
    <submittedName>
        <fullName evidence="1">Transglutaminase domain-containing protein</fullName>
    </submittedName>
</protein>
<dbReference type="Gene3D" id="3.10.620.30">
    <property type="match status" value="1"/>
</dbReference>
<reference evidence="1 2" key="1">
    <citation type="journal article" date="2018" name="Microbiome">
        <title>Fine metagenomic profile of the Mediterranean stratified and mixed water columns revealed by assembly and recruitment.</title>
        <authorList>
            <person name="Haro-Moreno J.M."/>
            <person name="Lopez-Perez M."/>
            <person name="De La Torre J.R."/>
            <person name="Picazo A."/>
            <person name="Camacho A."/>
            <person name="Rodriguez-Valera F."/>
        </authorList>
    </citation>
    <scope>NUCLEOTIDE SEQUENCE [LARGE SCALE GENOMIC DNA]</scope>
    <source>
        <strain evidence="1">MED-G50</strain>
    </source>
</reference>
<dbReference type="SUPFAM" id="SSF54001">
    <property type="entry name" value="Cysteine proteinases"/>
    <property type="match status" value="1"/>
</dbReference>
<gene>
    <name evidence="1" type="ORF">DBW64_04530</name>
</gene>
<dbReference type="EMBL" id="QOQK01000021">
    <property type="protein sequence ID" value="RCL84003.1"/>
    <property type="molecule type" value="Genomic_DNA"/>
</dbReference>
<comment type="caution">
    <text evidence="1">The sequence shown here is derived from an EMBL/GenBank/DDBJ whole genome shotgun (WGS) entry which is preliminary data.</text>
</comment>
<sequence length="50" mass="5585">MNRQSDAHAWVEAKIDGTNWQRYDPTKVVPLLDTSSNISQETGATTPLLQ</sequence>
<accession>A0A368EIC2</accession>
<proteinExistence type="predicted"/>
<dbReference type="InterPro" id="IPR038765">
    <property type="entry name" value="Papain-like_cys_pep_sf"/>
</dbReference>
<dbReference type="Proteomes" id="UP000252289">
    <property type="component" value="Unassembled WGS sequence"/>
</dbReference>